<protein>
    <submittedName>
        <fullName evidence="1">Uncharacterized protein</fullName>
    </submittedName>
</protein>
<dbReference type="OrthoDB" id="4183744at2759"/>
<dbReference type="EMBL" id="PDNA01000049">
    <property type="protein sequence ID" value="PGH19281.1"/>
    <property type="molecule type" value="Genomic_DNA"/>
</dbReference>
<proteinExistence type="predicted"/>
<accession>A0A2B7YE03</accession>
<organism evidence="1 2">
    <name type="scientific">Polytolypa hystricis (strain UAMH7299)</name>
    <dbReference type="NCBI Taxonomy" id="1447883"/>
    <lineage>
        <taxon>Eukaryota</taxon>
        <taxon>Fungi</taxon>
        <taxon>Dikarya</taxon>
        <taxon>Ascomycota</taxon>
        <taxon>Pezizomycotina</taxon>
        <taxon>Eurotiomycetes</taxon>
        <taxon>Eurotiomycetidae</taxon>
        <taxon>Onygenales</taxon>
        <taxon>Onygenales incertae sedis</taxon>
        <taxon>Polytolypa</taxon>
    </lineage>
</organism>
<keyword evidence="2" id="KW-1185">Reference proteome</keyword>
<gene>
    <name evidence="1" type="ORF">AJ80_04034</name>
</gene>
<dbReference type="Proteomes" id="UP000224634">
    <property type="component" value="Unassembled WGS sequence"/>
</dbReference>
<comment type="caution">
    <text evidence="1">The sequence shown here is derived from an EMBL/GenBank/DDBJ whole genome shotgun (WGS) entry which is preliminary data.</text>
</comment>
<name>A0A2B7YE03_POLH7</name>
<reference evidence="1 2" key="1">
    <citation type="submission" date="2017-10" db="EMBL/GenBank/DDBJ databases">
        <title>Comparative genomics in systemic dimorphic fungi from Ajellomycetaceae.</title>
        <authorList>
            <person name="Munoz J.F."/>
            <person name="Mcewen J.G."/>
            <person name="Clay O.K."/>
            <person name="Cuomo C.A."/>
        </authorList>
    </citation>
    <scope>NUCLEOTIDE SEQUENCE [LARGE SCALE GENOMIC DNA]</scope>
    <source>
        <strain evidence="1 2">UAMH7299</strain>
    </source>
</reference>
<evidence type="ECO:0000313" key="2">
    <source>
        <dbReference type="Proteomes" id="UP000224634"/>
    </source>
</evidence>
<evidence type="ECO:0000313" key="1">
    <source>
        <dbReference type="EMBL" id="PGH19281.1"/>
    </source>
</evidence>
<dbReference type="AlphaFoldDB" id="A0A2B7YE03"/>
<sequence length="129" mass="14712">MTECDPQQNSPSASCGADKLVCTTLEELLQRNPQTRMSDLPTGTRVLVNAKYWVTVGKDSPQEESRVWTPKNIKKMEKNPPDGKDSERIAEIKRLQEERTAIEACLLIAWKAAPEVENIPWQFYHHATF</sequence>